<dbReference type="NCBIfam" id="TIGR01770">
    <property type="entry name" value="NDH_I_N"/>
    <property type="match status" value="1"/>
</dbReference>
<comment type="caution">
    <text evidence="8">The sequence shown here is derived from an EMBL/GenBank/DDBJ whole genome shotgun (WGS) entry which is preliminary data.</text>
</comment>
<feature type="transmembrane region" description="Helical" evidence="5">
    <location>
        <begin position="394"/>
        <end position="424"/>
    </location>
</feature>
<name>A0A6N9Q6X9_9BACL</name>
<feature type="transmembrane region" description="Helical" evidence="5">
    <location>
        <begin position="84"/>
        <end position="105"/>
    </location>
</feature>
<keyword evidence="5" id="KW-1003">Cell membrane</keyword>
<dbReference type="GO" id="GO:0048038">
    <property type="term" value="F:quinone binding"/>
    <property type="evidence" value="ECO:0007669"/>
    <property type="project" value="UniProtKB-KW"/>
</dbReference>
<dbReference type="GO" id="GO:0008137">
    <property type="term" value="F:NADH dehydrogenase (ubiquinone) activity"/>
    <property type="evidence" value="ECO:0007669"/>
    <property type="project" value="InterPro"/>
</dbReference>
<comment type="subcellular location">
    <subcellularLocation>
        <location evidence="1 5">Cell membrane</location>
        <topology evidence="1 5">Multi-pass membrane protein</topology>
    </subcellularLocation>
    <subcellularLocation>
        <location evidence="6">Membrane</location>
        <topology evidence="6">Multi-pass membrane protein</topology>
    </subcellularLocation>
</comment>
<evidence type="ECO:0000256" key="1">
    <source>
        <dbReference type="ARBA" id="ARBA00004651"/>
    </source>
</evidence>
<gene>
    <name evidence="5" type="primary">nuoN</name>
    <name evidence="8" type="ORF">ERL59_16785</name>
</gene>
<feature type="transmembrane region" description="Helical" evidence="5">
    <location>
        <begin position="39"/>
        <end position="59"/>
    </location>
</feature>
<reference evidence="8 9" key="1">
    <citation type="submission" date="2019-01" db="EMBL/GenBank/DDBJ databases">
        <title>Chengkuizengella sp. nov., isolated from deep-sea sediment of East Pacific Ocean.</title>
        <authorList>
            <person name="Yang J."/>
            <person name="Lai Q."/>
            <person name="Shao Z."/>
        </authorList>
    </citation>
    <scope>NUCLEOTIDE SEQUENCE [LARGE SCALE GENOMIC DNA]</scope>
    <source>
        <strain evidence="8 9">YPA3-1-1</strain>
    </source>
</reference>
<evidence type="ECO:0000256" key="6">
    <source>
        <dbReference type="RuleBase" id="RU000320"/>
    </source>
</evidence>
<keyword evidence="5" id="KW-0874">Quinone</keyword>
<proteinExistence type="inferred from homology"/>
<feature type="transmembrane region" description="Helical" evidence="5">
    <location>
        <begin position="254"/>
        <end position="276"/>
    </location>
</feature>
<comment type="similarity">
    <text evidence="5">Belongs to the complex I subunit 2 family.</text>
</comment>
<keyword evidence="4 5" id="KW-0472">Membrane</keyword>
<feature type="transmembrane region" description="Helical" evidence="5">
    <location>
        <begin position="117"/>
        <end position="133"/>
    </location>
</feature>
<feature type="domain" description="NADH:quinone oxidoreductase/Mrp antiporter transmembrane" evidence="7">
    <location>
        <begin position="135"/>
        <end position="444"/>
    </location>
</feature>
<feature type="transmembrane region" description="Helical" evidence="5">
    <location>
        <begin position="319"/>
        <end position="340"/>
    </location>
</feature>
<feature type="transmembrane region" description="Helical" evidence="5">
    <location>
        <begin position="170"/>
        <end position="193"/>
    </location>
</feature>
<dbReference type="Proteomes" id="UP000448943">
    <property type="component" value="Unassembled WGS sequence"/>
</dbReference>
<keyword evidence="3 5" id="KW-1133">Transmembrane helix</keyword>
<comment type="subunit">
    <text evidence="5">NDH-1 is composed of 14 different subunits. Subunits NuoA, H, J, K, L, M, N constitute the membrane sector of the complex.</text>
</comment>
<dbReference type="OrthoDB" id="9811718at2"/>
<feature type="transmembrane region" description="Helical" evidence="5">
    <location>
        <begin position="213"/>
        <end position="234"/>
    </location>
</feature>
<dbReference type="InterPro" id="IPR001750">
    <property type="entry name" value="ND/Mrp_TM"/>
</dbReference>
<accession>A0A6N9Q6X9</accession>
<dbReference type="GO" id="GO:0042773">
    <property type="term" value="P:ATP synthesis coupled electron transport"/>
    <property type="evidence" value="ECO:0007669"/>
    <property type="project" value="InterPro"/>
</dbReference>
<dbReference type="EC" id="7.1.1.-" evidence="5"/>
<sequence>MRLQLSDLVYLSPELTLVIAAVIISVLDLILPNKVNRTILGWLSIVSLMISTAFVIYYMRLLNLSEDPLAPVQLLNLSYRVDDFANLFKLIFLIGTIFILFMSIGSVKKEDIHHRGEYYYLFLPATLGAMIMASSGDLITLYVGLELLSITSYILVGIRKGNTKTNEAAFKYIVVGGIASAFILYGMSFLYGLSGSTNLTEINQALQVSDSSFELLIYVSFMLIVAGLGTKIAAAPFHTWAADVYQGAATPITAYLATVSKAAGFAMLFRLVYLVYYGVGGQDSSPVFIDLFMIILLVAAAAMIIGNVLALKQRKVKRLLAYSGVANAGYLLVPIGIGLHSQFPHSSNFSELYFYLIAYLFMNIGAFAVLMAIERTTGDGELKGFAGLYYRAPYTAFAVVILLLSLAGLPVTGGFIGKVFILLGALQVKAYWLAIVMILTSVISFYYYFSIIRQMFMRTNFEAGSNKLNLSVPIAITIWISTVVTIILGFFPNYVLSYINDIFTIGTDFFIR</sequence>
<keyword evidence="5" id="KW-0813">Transport</keyword>
<protein>
    <recommendedName>
        <fullName evidence="5">NADH-quinone oxidoreductase subunit N</fullName>
        <ecNumber evidence="5">7.1.1.-</ecNumber>
    </recommendedName>
    <alternativeName>
        <fullName evidence="5">NADH dehydrogenase I subunit N</fullName>
    </alternativeName>
    <alternativeName>
        <fullName evidence="5">NDH-1 subunit N</fullName>
    </alternativeName>
</protein>
<dbReference type="EMBL" id="SIJB01000035">
    <property type="protein sequence ID" value="NBI30608.1"/>
    <property type="molecule type" value="Genomic_DNA"/>
</dbReference>
<dbReference type="PANTHER" id="PTHR22773">
    <property type="entry name" value="NADH DEHYDROGENASE"/>
    <property type="match status" value="1"/>
</dbReference>
<comment type="function">
    <text evidence="5">NDH-1 shuttles electrons from NADH, via FMN and iron-sulfur (Fe-S) centers, to quinones in the respiratory chain. The immediate electron acceptor for the enzyme in this species is believed to be a menaquinone. Couples the redox reaction to proton translocation (for every two electrons transferred, four hydrogen ions are translocated across the cytoplasmic membrane), and thus conserves the redox energy in a proton gradient.</text>
</comment>
<keyword evidence="5" id="KW-1278">Translocase</keyword>
<dbReference type="RefSeq" id="WP_160647422.1">
    <property type="nucleotide sequence ID" value="NZ_SIJB01000035.1"/>
</dbReference>
<comment type="catalytic activity">
    <reaction evidence="5">
        <text>a quinone + NADH + 5 H(+)(in) = a quinol + NAD(+) + 4 H(+)(out)</text>
        <dbReference type="Rhea" id="RHEA:57888"/>
        <dbReference type="ChEBI" id="CHEBI:15378"/>
        <dbReference type="ChEBI" id="CHEBI:24646"/>
        <dbReference type="ChEBI" id="CHEBI:57540"/>
        <dbReference type="ChEBI" id="CHEBI:57945"/>
        <dbReference type="ChEBI" id="CHEBI:132124"/>
    </reaction>
</comment>
<dbReference type="GO" id="GO:0005886">
    <property type="term" value="C:plasma membrane"/>
    <property type="evidence" value="ECO:0007669"/>
    <property type="project" value="UniProtKB-SubCell"/>
</dbReference>
<evidence type="ECO:0000256" key="4">
    <source>
        <dbReference type="ARBA" id="ARBA00023136"/>
    </source>
</evidence>
<feature type="transmembrane region" description="Helical" evidence="5">
    <location>
        <begin position="430"/>
        <end position="449"/>
    </location>
</feature>
<dbReference type="GO" id="GO:0050136">
    <property type="term" value="F:NADH dehydrogenase (quinone) (non-electrogenic) activity"/>
    <property type="evidence" value="ECO:0007669"/>
    <property type="project" value="UniProtKB-UniRule"/>
</dbReference>
<dbReference type="InterPro" id="IPR010096">
    <property type="entry name" value="NADH-Q_OxRdtase_suN/2"/>
</dbReference>
<evidence type="ECO:0000256" key="5">
    <source>
        <dbReference type="HAMAP-Rule" id="MF_00445"/>
    </source>
</evidence>
<dbReference type="Pfam" id="PF00361">
    <property type="entry name" value="Proton_antipo_M"/>
    <property type="match status" value="1"/>
</dbReference>
<feature type="transmembrane region" description="Helical" evidence="5">
    <location>
        <begin position="15"/>
        <end position="32"/>
    </location>
</feature>
<organism evidence="8 9">
    <name type="scientific">Chengkuizengella marina</name>
    <dbReference type="NCBI Taxonomy" id="2507566"/>
    <lineage>
        <taxon>Bacteria</taxon>
        <taxon>Bacillati</taxon>
        <taxon>Bacillota</taxon>
        <taxon>Bacilli</taxon>
        <taxon>Bacillales</taxon>
        <taxon>Paenibacillaceae</taxon>
        <taxon>Chengkuizengella</taxon>
    </lineage>
</organism>
<evidence type="ECO:0000313" key="8">
    <source>
        <dbReference type="EMBL" id="NBI30608.1"/>
    </source>
</evidence>
<feature type="transmembrane region" description="Helical" evidence="5">
    <location>
        <begin position="139"/>
        <end position="158"/>
    </location>
</feature>
<evidence type="ECO:0000256" key="2">
    <source>
        <dbReference type="ARBA" id="ARBA00022692"/>
    </source>
</evidence>
<evidence type="ECO:0000313" key="9">
    <source>
        <dbReference type="Proteomes" id="UP000448943"/>
    </source>
</evidence>
<feature type="transmembrane region" description="Helical" evidence="5">
    <location>
        <begin position="352"/>
        <end position="373"/>
    </location>
</feature>
<keyword evidence="9" id="KW-1185">Reference proteome</keyword>
<keyword evidence="2 5" id="KW-0812">Transmembrane</keyword>
<dbReference type="HAMAP" id="MF_00445">
    <property type="entry name" value="NDH1_NuoN_1"/>
    <property type="match status" value="1"/>
</dbReference>
<evidence type="ECO:0000256" key="3">
    <source>
        <dbReference type="ARBA" id="ARBA00022989"/>
    </source>
</evidence>
<feature type="transmembrane region" description="Helical" evidence="5">
    <location>
        <begin position="288"/>
        <end position="310"/>
    </location>
</feature>
<keyword evidence="5" id="KW-0520">NAD</keyword>
<dbReference type="AlphaFoldDB" id="A0A6N9Q6X9"/>
<evidence type="ECO:0000259" key="7">
    <source>
        <dbReference type="Pfam" id="PF00361"/>
    </source>
</evidence>
<feature type="transmembrane region" description="Helical" evidence="5">
    <location>
        <begin position="470"/>
        <end position="491"/>
    </location>
</feature>